<gene>
    <name evidence="1" type="ORF">GCM10011501_15080</name>
</gene>
<organism evidence="1 2">
    <name type="scientific">Thalassotalea profundi</name>
    <dbReference type="NCBI Taxonomy" id="2036687"/>
    <lineage>
        <taxon>Bacteria</taxon>
        <taxon>Pseudomonadati</taxon>
        <taxon>Pseudomonadota</taxon>
        <taxon>Gammaproteobacteria</taxon>
        <taxon>Alteromonadales</taxon>
        <taxon>Colwelliaceae</taxon>
        <taxon>Thalassotalea</taxon>
    </lineage>
</organism>
<evidence type="ECO:0000313" key="1">
    <source>
        <dbReference type="EMBL" id="GHE86827.1"/>
    </source>
</evidence>
<evidence type="ECO:0008006" key="3">
    <source>
        <dbReference type="Google" id="ProtNLM"/>
    </source>
</evidence>
<dbReference type="RefSeq" id="WP_189377656.1">
    <property type="nucleotide sequence ID" value="NZ_BNAH01000005.1"/>
</dbReference>
<sequence>MIDFSYFSDLSQQKAKAFNQEKNYIKRVLSGKDVNCRQCDKLLNIQFLNDGTQLQLQCKNGCTDIILDLDGPS</sequence>
<protein>
    <recommendedName>
        <fullName evidence="3">Transcription factor zinc-finger domain-containing protein</fullName>
    </recommendedName>
</protein>
<name>A0ABQ3IMW8_9GAMM</name>
<evidence type="ECO:0000313" key="2">
    <source>
        <dbReference type="Proteomes" id="UP000626370"/>
    </source>
</evidence>
<keyword evidence="2" id="KW-1185">Reference proteome</keyword>
<dbReference type="Proteomes" id="UP000626370">
    <property type="component" value="Unassembled WGS sequence"/>
</dbReference>
<comment type="caution">
    <text evidence="1">The sequence shown here is derived from an EMBL/GenBank/DDBJ whole genome shotgun (WGS) entry which is preliminary data.</text>
</comment>
<reference evidence="2" key="1">
    <citation type="journal article" date="2019" name="Int. J. Syst. Evol. Microbiol.">
        <title>The Global Catalogue of Microorganisms (GCM) 10K type strain sequencing project: providing services to taxonomists for standard genome sequencing and annotation.</title>
        <authorList>
            <consortium name="The Broad Institute Genomics Platform"/>
            <consortium name="The Broad Institute Genome Sequencing Center for Infectious Disease"/>
            <person name="Wu L."/>
            <person name="Ma J."/>
        </authorList>
    </citation>
    <scope>NUCLEOTIDE SEQUENCE [LARGE SCALE GENOMIC DNA]</scope>
    <source>
        <strain evidence="2">CGMCC 1.15922</strain>
    </source>
</reference>
<proteinExistence type="predicted"/>
<dbReference type="EMBL" id="BNAH01000005">
    <property type="protein sequence ID" value="GHE86827.1"/>
    <property type="molecule type" value="Genomic_DNA"/>
</dbReference>
<accession>A0ABQ3IMW8</accession>